<feature type="non-terminal residue" evidence="2">
    <location>
        <position position="1"/>
    </location>
</feature>
<evidence type="ECO:0000313" key="2">
    <source>
        <dbReference type="EMBL" id="GFD60062.1"/>
    </source>
</evidence>
<dbReference type="AlphaFoldDB" id="A0A699XJ68"/>
<organism evidence="2">
    <name type="scientific">Tanacetum cinerariifolium</name>
    <name type="common">Dalmatian daisy</name>
    <name type="synonym">Chrysanthemum cinerariifolium</name>
    <dbReference type="NCBI Taxonomy" id="118510"/>
    <lineage>
        <taxon>Eukaryota</taxon>
        <taxon>Viridiplantae</taxon>
        <taxon>Streptophyta</taxon>
        <taxon>Embryophyta</taxon>
        <taxon>Tracheophyta</taxon>
        <taxon>Spermatophyta</taxon>
        <taxon>Magnoliopsida</taxon>
        <taxon>eudicotyledons</taxon>
        <taxon>Gunneridae</taxon>
        <taxon>Pentapetalae</taxon>
        <taxon>asterids</taxon>
        <taxon>campanulids</taxon>
        <taxon>Asterales</taxon>
        <taxon>Asteraceae</taxon>
        <taxon>Asteroideae</taxon>
        <taxon>Anthemideae</taxon>
        <taxon>Anthemidinae</taxon>
        <taxon>Tanacetum</taxon>
    </lineage>
</organism>
<feature type="region of interest" description="Disordered" evidence="1">
    <location>
        <begin position="1"/>
        <end position="51"/>
    </location>
</feature>
<sequence>REIGDDEHHRQQHRGDPQEAEPELGAGAGIGADRGRIVVGGAGDDAGAERAQDSALLGWHALAVLVARRHRTCHDAPNSPR</sequence>
<feature type="compositionally biased region" description="Gly residues" evidence="1">
    <location>
        <begin position="26"/>
        <end position="44"/>
    </location>
</feature>
<reference evidence="2" key="1">
    <citation type="journal article" date="2019" name="Sci. Rep.">
        <title>Draft genome of Tanacetum cinerariifolium, the natural source of mosquito coil.</title>
        <authorList>
            <person name="Yamashiro T."/>
            <person name="Shiraishi A."/>
            <person name="Satake H."/>
            <person name="Nakayama K."/>
        </authorList>
    </citation>
    <scope>NUCLEOTIDE SEQUENCE</scope>
</reference>
<evidence type="ECO:0000256" key="1">
    <source>
        <dbReference type="SAM" id="MobiDB-lite"/>
    </source>
</evidence>
<feature type="non-terminal residue" evidence="2">
    <location>
        <position position="81"/>
    </location>
</feature>
<gene>
    <name evidence="2" type="ORF">Tci_932031</name>
</gene>
<name>A0A699XJ68_TANCI</name>
<accession>A0A699XJ68</accession>
<feature type="compositionally biased region" description="Basic and acidic residues" evidence="1">
    <location>
        <begin position="1"/>
        <end position="17"/>
    </location>
</feature>
<proteinExistence type="predicted"/>
<protein>
    <submittedName>
        <fullName evidence="2">Uncharacterized protein</fullName>
    </submittedName>
</protein>
<comment type="caution">
    <text evidence="2">The sequence shown here is derived from an EMBL/GenBank/DDBJ whole genome shotgun (WGS) entry which is preliminary data.</text>
</comment>
<dbReference type="EMBL" id="BKCJ011872991">
    <property type="protein sequence ID" value="GFD60062.1"/>
    <property type="molecule type" value="Genomic_DNA"/>
</dbReference>